<dbReference type="SUPFAM" id="SSF101386">
    <property type="entry name" value="all-alpha NTP pyrophosphatases"/>
    <property type="match status" value="1"/>
</dbReference>
<proteinExistence type="predicted"/>
<dbReference type="Gene3D" id="1.10.287.1080">
    <property type="entry name" value="MazG-like"/>
    <property type="match status" value="1"/>
</dbReference>
<dbReference type="InterPro" id="IPR052555">
    <property type="entry name" value="dCTP_Pyrophosphatase"/>
</dbReference>
<name>A0ABT1S6Y1_9FIRM</name>
<sequence>MNDKDTSIQEIKEKIAKFVKDRNWNEAHSPKNLSMSIAIEASELMEIFQWLSTEEAWNISNTEEFTHLKEELSDVIIYCLSLANQLNIDIATAIEDKIEKNGKKYPINNG</sequence>
<dbReference type="Proteomes" id="UP001524478">
    <property type="component" value="Unassembled WGS sequence"/>
</dbReference>
<dbReference type="RefSeq" id="WP_256310516.1">
    <property type="nucleotide sequence ID" value="NZ_JANGAC010000002.1"/>
</dbReference>
<evidence type="ECO:0000313" key="1">
    <source>
        <dbReference type="EMBL" id="MCQ4922228.1"/>
    </source>
</evidence>
<organism evidence="1 2">
    <name type="scientific">Tissierella carlieri</name>
    <dbReference type="NCBI Taxonomy" id="689904"/>
    <lineage>
        <taxon>Bacteria</taxon>
        <taxon>Bacillati</taxon>
        <taxon>Bacillota</taxon>
        <taxon>Tissierellia</taxon>
        <taxon>Tissierellales</taxon>
        <taxon>Tissierellaceae</taxon>
        <taxon>Tissierella</taxon>
    </lineage>
</organism>
<dbReference type="PIRSF" id="PIRSF029826">
    <property type="entry name" value="UCP029826_pph"/>
    <property type="match status" value="1"/>
</dbReference>
<dbReference type="InterPro" id="IPR025984">
    <property type="entry name" value="DCTPP"/>
</dbReference>
<reference evidence="1 2" key="1">
    <citation type="submission" date="2022-06" db="EMBL/GenBank/DDBJ databases">
        <title>Isolation of gut microbiota from human fecal samples.</title>
        <authorList>
            <person name="Pamer E.G."/>
            <person name="Barat B."/>
            <person name="Waligurski E."/>
            <person name="Medina S."/>
            <person name="Paddock L."/>
            <person name="Mostad J."/>
        </authorList>
    </citation>
    <scope>NUCLEOTIDE SEQUENCE [LARGE SCALE GENOMIC DNA]</scope>
    <source>
        <strain evidence="1 2">DFI.7.95</strain>
    </source>
</reference>
<protein>
    <submittedName>
        <fullName evidence="1">Nucleotide pyrophosphohydrolase</fullName>
    </submittedName>
</protein>
<dbReference type="PANTHER" id="PTHR46523">
    <property type="entry name" value="DCTP PYROPHOSPHATASE 1"/>
    <property type="match status" value="1"/>
</dbReference>
<comment type="caution">
    <text evidence="1">The sequence shown here is derived from an EMBL/GenBank/DDBJ whole genome shotgun (WGS) entry which is preliminary data.</text>
</comment>
<keyword evidence="2" id="KW-1185">Reference proteome</keyword>
<gene>
    <name evidence="1" type="ORF">NE686_03970</name>
</gene>
<dbReference type="Pfam" id="PF12643">
    <property type="entry name" value="MazG-like"/>
    <property type="match status" value="1"/>
</dbReference>
<evidence type="ECO:0000313" key="2">
    <source>
        <dbReference type="Proteomes" id="UP001524478"/>
    </source>
</evidence>
<accession>A0ABT1S6Y1</accession>
<dbReference type="PANTHER" id="PTHR46523:SF1">
    <property type="entry name" value="DCTP PYROPHOSPHATASE 1"/>
    <property type="match status" value="1"/>
</dbReference>
<dbReference type="CDD" id="cd11537">
    <property type="entry name" value="NTP-PPase_RS21-C6_like"/>
    <property type="match status" value="1"/>
</dbReference>
<dbReference type="EMBL" id="JANGAC010000002">
    <property type="protein sequence ID" value="MCQ4922228.1"/>
    <property type="molecule type" value="Genomic_DNA"/>
</dbReference>